<dbReference type="PANTHER" id="PTHR39560">
    <property type="entry name" value="PROTEIN ADENYLYLTRANSFERASE FIC-RELATED"/>
    <property type="match status" value="1"/>
</dbReference>
<keyword evidence="4" id="KW-0067">ATP-binding</keyword>
<protein>
    <recommendedName>
        <fullName evidence="5">protein adenylyltransferase</fullName>
        <ecNumber evidence="5">2.7.7.108</ecNumber>
    </recommendedName>
</protein>
<dbReference type="Pfam" id="PF02661">
    <property type="entry name" value="Fic"/>
    <property type="match status" value="1"/>
</dbReference>
<evidence type="ECO:0000256" key="5">
    <source>
        <dbReference type="ARBA" id="ARBA00034531"/>
    </source>
</evidence>
<keyword evidence="1" id="KW-0808">Transferase</keyword>
<dbReference type="EMBL" id="JAIRBM010000023">
    <property type="protein sequence ID" value="MBZ6078885.1"/>
    <property type="molecule type" value="Genomic_DNA"/>
</dbReference>
<keyword evidence="10" id="KW-1185">Reference proteome</keyword>
<comment type="catalytic activity">
    <reaction evidence="6">
        <text>L-threonyl-[protein] + ATP = 3-O-(5'-adenylyl)-L-threonyl-[protein] + diphosphate</text>
        <dbReference type="Rhea" id="RHEA:54292"/>
        <dbReference type="Rhea" id="RHEA-COMP:11060"/>
        <dbReference type="Rhea" id="RHEA-COMP:13847"/>
        <dbReference type="ChEBI" id="CHEBI:30013"/>
        <dbReference type="ChEBI" id="CHEBI:30616"/>
        <dbReference type="ChEBI" id="CHEBI:33019"/>
        <dbReference type="ChEBI" id="CHEBI:138113"/>
        <dbReference type="EC" id="2.7.7.108"/>
    </reaction>
</comment>
<evidence type="ECO:0000256" key="1">
    <source>
        <dbReference type="ARBA" id="ARBA00022679"/>
    </source>
</evidence>
<evidence type="ECO:0000313" key="9">
    <source>
        <dbReference type="EMBL" id="MBZ6078885.1"/>
    </source>
</evidence>
<dbReference type="SUPFAM" id="SSF140931">
    <property type="entry name" value="Fic-like"/>
    <property type="match status" value="1"/>
</dbReference>
<accession>A0ABS7VV11</accession>
<dbReference type="InterPro" id="IPR036597">
    <property type="entry name" value="Fido-like_dom_sf"/>
</dbReference>
<dbReference type="Gene3D" id="1.10.3290.10">
    <property type="entry name" value="Fido-like domain"/>
    <property type="match status" value="1"/>
</dbReference>
<comment type="caution">
    <text evidence="9">The sequence shown here is derived from an EMBL/GenBank/DDBJ whole genome shotgun (WGS) entry which is preliminary data.</text>
</comment>
<evidence type="ECO:0000259" key="8">
    <source>
        <dbReference type="PROSITE" id="PS51459"/>
    </source>
</evidence>
<feature type="domain" description="Fido" evidence="8">
    <location>
        <begin position="52"/>
        <end position="191"/>
    </location>
</feature>
<dbReference type="PROSITE" id="PS51459">
    <property type="entry name" value="FIDO"/>
    <property type="match status" value="1"/>
</dbReference>
<keyword evidence="2" id="KW-0548">Nucleotidyltransferase</keyword>
<evidence type="ECO:0000256" key="6">
    <source>
        <dbReference type="ARBA" id="ARBA00047939"/>
    </source>
</evidence>
<evidence type="ECO:0000256" key="4">
    <source>
        <dbReference type="ARBA" id="ARBA00022840"/>
    </source>
</evidence>
<dbReference type="RefSeq" id="WP_224315637.1">
    <property type="nucleotide sequence ID" value="NZ_JAIRBM010000023.1"/>
</dbReference>
<dbReference type="EC" id="2.7.7.108" evidence="5"/>
<name>A0ABS7VV11_9HYPH</name>
<sequence length="353" mass="38982">MSLDPFGDYESRGYLRNSAGSKDPAEIKLLEREAFRANVESALAALKDKPQITYQDVLDTHRRLFSSVYPWAGQDRTQTAPDVAISKGGRNDLFAHPAEIRRAAEYGLAQGQDRSAMRANPGEVFGTLAHAHPFLEGNGRTILVVHSELARRAGLHIDWSATKQEEFLKALTNELDRPGKGLDPYLKPFVRNQALDLKEAANHLQAINAGRTAGRQHLVAPMILPDRPELEGRARFEHQEAQARAKIGIPLPSPALREALASPADERGARLADESMRREFRGLDVALSRRLTNADQRAIASDQLETLSQSLGIKLEAAHEVAILVKQVNAGRVALRAIEQARERTRSEPSIGR</sequence>
<evidence type="ECO:0000256" key="2">
    <source>
        <dbReference type="ARBA" id="ARBA00022695"/>
    </source>
</evidence>
<evidence type="ECO:0000256" key="7">
    <source>
        <dbReference type="ARBA" id="ARBA00048696"/>
    </source>
</evidence>
<dbReference type="Proteomes" id="UP000704176">
    <property type="component" value="Unassembled WGS sequence"/>
</dbReference>
<dbReference type="InterPro" id="IPR003812">
    <property type="entry name" value="Fido"/>
</dbReference>
<reference evidence="9 10" key="1">
    <citation type="submission" date="2021-09" db="EMBL/GenBank/DDBJ databases">
        <title>The complete genome sequence of a new microorganism.</title>
        <authorList>
            <person name="Zi Z."/>
        </authorList>
    </citation>
    <scope>NUCLEOTIDE SEQUENCE [LARGE SCALE GENOMIC DNA]</scope>
    <source>
        <strain evidence="9 10">WGZ8</strain>
    </source>
</reference>
<gene>
    <name evidence="9" type="ORF">K9B37_21750</name>
</gene>
<evidence type="ECO:0000256" key="3">
    <source>
        <dbReference type="ARBA" id="ARBA00022741"/>
    </source>
</evidence>
<organism evidence="9 10">
    <name type="scientific">Microvirga puerhi</name>
    <dbReference type="NCBI Taxonomy" id="2876078"/>
    <lineage>
        <taxon>Bacteria</taxon>
        <taxon>Pseudomonadati</taxon>
        <taxon>Pseudomonadota</taxon>
        <taxon>Alphaproteobacteria</taxon>
        <taxon>Hyphomicrobiales</taxon>
        <taxon>Methylobacteriaceae</taxon>
        <taxon>Microvirga</taxon>
    </lineage>
</organism>
<proteinExistence type="predicted"/>
<evidence type="ECO:0000313" key="10">
    <source>
        <dbReference type="Proteomes" id="UP000704176"/>
    </source>
</evidence>
<keyword evidence="3" id="KW-0547">Nucleotide-binding</keyword>
<dbReference type="PANTHER" id="PTHR39560:SF1">
    <property type="entry name" value="PROTEIN ADENYLYLTRANSFERASE FIC-RELATED"/>
    <property type="match status" value="1"/>
</dbReference>
<comment type="catalytic activity">
    <reaction evidence="7">
        <text>L-tyrosyl-[protein] + ATP = O-(5'-adenylyl)-L-tyrosyl-[protein] + diphosphate</text>
        <dbReference type="Rhea" id="RHEA:54288"/>
        <dbReference type="Rhea" id="RHEA-COMP:10136"/>
        <dbReference type="Rhea" id="RHEA-COMP:13846"/>
        <dbReference type="ChEBI" id="CHEBI:30616"/>
        <dbReference type="ChEBI" id="CHEBI:33019"/>
        <dbReference type="ChEBI" id="CHEBI:46858"/>
        <dbReference type="ChEBI" id="CHEBI:83624"/>
        <dbReference type="EC" id="2.7.7.108"/>
    </reaction>
</comment>